<evidence type="ECO:0000256" key="1">
    <source>
        <dbReference type="ARBA" id="ARBA00004651"/>
    </source>
</evidence>
<sequence>MIMPCVLGTILRTFEEENERAMALGLWGMVSAAGAALGPLIGGVLLAHFWWGSAFLINVPVMLIVLALVYDIKTAVGATHSPGMALAAELGGARRSSQG</sequence>
<dbReference type="GO" id="GO:0005886">
    <property type="term" value="C:plasma membrane"/>
    <property type="evidence" value="ECO:0007669"/>
    <property type="project" value="UniProtKB-SubCell"/>
</dbReference>
<dbReference type="PROSITE" id="PS50850">
    <property type="entry name" value="MFS"/>
    <property type="match status" value="1"/>
</dbReference>
<name>A0AAX1PPD6_AERSA</name>
<evidence type="ECO:0000256" key="4">
    <source>
        <dbReference type="ARBA" id="ARBA00022692"/>
    </source>
</evidence>
<keyword evidence="3" id="KW-1003">Cell membrane</keyword>
<dbReference type="PANTHER" id="PTHR42718">
    <property type="entry name" value="MAJOR FACILITATOR SUPERFAMILY MULTIDRUG TRANSPORTER MFSC"/>
    <property type="match status" value="1"/>
</dbReference>
<dbReference type="GO" id="GO:0022857">
    <property type="term" value="F:transmembrane transporter activity"/>
    <property type="evidence" value="ECO:0007669"/>
    <property type="project" value="InterPro"/>
</dbReference>
<dbReference type="Gene3D" id="1.20.1720.10">
    <property type="entry name" value="Multidrug resistance protein D"/>
    <property type="match status" value="1"/>
</dbReference>
<gene>
    <name evidence="9" type="ORF">DEU50_101647</name>
</gene>
<dbReference type="EMBL" id="QLLM01000001">
    <property type="protein sequence ID" value="RAJ09902.1"/>
    <property type="molecule type" value="Genomic_DNA"/>
</dbReference>
<keyword evidence="6 7" id="KW-0472">Membrane</keyword>
<keyword evidence="4 7" id="KW-0812">Transmembrane</keyword>
<reference evidence="9 10" key="1">
    <citation type="submission" date="2018-06" db="EMBL/GenBank/DDBJ databases">
        <title>Freshwater and sediment microbial communities from various areas in North America, analyzing microbe dynamics in response to fracking.</title>
        <authorList>
            <person name="Lamendella R."/>
        </authorList>
    </citation>
    <scope>NUCLEOTIDE SEQUENCE [LARGE SCALE GENOMIC DNA]</scope>
    <source>
        <strain evidence="9 10">17</strain>
    </source>
</reference>
<dbReference type="Proteomes" id="UP000249422">
    <property type="component" value="Unassembled WGS sequence"/>
</dbReference>
<dbReference type="InterPro" id="IPR036259">
    <property type="entry name" value="MFS_trans_sf"/>
</dbReference>
<dbReference type="InterPro" id="IPR020846">
    <property type="entry name" value="MFS_dom"/>
</dbReference>
<evidence type="ECO:0000256" key="3">
    <source>
        <dbReference type="ARBA" id="ARBA00022475"/>
    </source>
</evidence>
<evidence type="ECO:0000313" key="9">
    <source>
        <dbReference type="EMBL" id="RAJ09902.1"/>
    </source>
</evidence>
<comment type="caution">
    <text evidence="9">The sequence shown here is derived from an EMBL/GenBank/DDBJ whole genome shotgun (WGS) entry which is preliminary data.</text>
</comment>
<proteinExistence type="predicted"/>
<evidence type="ECO:0000256" key="5">
    <source>
        <dbReference type="ARBA" id="ARBA00022989"/>
    </source>
</evidence>
<organism evidence="9 10">
    <name type="scientific">Aeromonas salmonicida</name>
    <dbReference type="NCBI Taxonomy" id="645"/>
    <lineage>
        <taxon>Bacteria</taxon>
        <taxon>Pseudomonadati</taxon>
        <taxon>Pseudomonadota</taxon>
        <taxon>Gammaproteobacteria</taxon>
        <taxon>Aeromonadales</taxon>
        <taxon>Aeromonadaceae</taxon>
        <taxon>Aeromonas</taxon>
    </lineage>
</organism>
<keyword evidence="5 7" id="KW-1133">Transmembrane helix</keyword>
<accession>A0AAX1PPD6</accession>
<dbReference type="PANTHER" id="PTHR42718:SF47">
    <property type="entry name" value="METHYL VIOLOGEN RESISTANCE PROTEIN SMVA"/>
    <property type="match status" value="1"/>
</dbReference>
<feature type="transmembrane region" description="Helical" evidence="7">
    <location>
        <begin position="21"/>
        <end position="42"/>
    </location>
</feature>
<evidence type="ECO:0000259" key="8">
    <source>
        <dbReference type="PROSITE" id="PS50850"/>
    </source>
</evidence>
<evidence type="ECO:0000256" key="7">
    <source>
        <dbReference type="SAM" id="Phobius"/>
    </source>
</evidence>
<dbReference type="SUPFAM" id="SSF103473">
    <property type="entry name" value="MFS general substrate transporter"/>
    <property type="match status" value="1"/>
</dbReference>
<protein>
    <submittedName>
        <fullName evidence="9">MFS transporter</fullName>
    </submittedName>
</protein>
<dbReference type="AlphaFoldDB" id="A0AAX1PPD6"/>
<keyword evidence="2" id="KW-0813">Transport</keyword>
<evidence type="ECO:0000256" key="2">
    <source>
        <dbReference type="ARBA" id="ARBA00022448"/>
    </source>
</evidence>
<feature type="transmembrane region" description="Helical" evidence="7">
    <location>
        <begin position="48"/>
        <end position="70"/>
    </location>
</feature>
<comment type="subcellular location">
    <subcellularLocation>
        <location evidence="1">Cell membrane</location>
        <topology evidence="1">Multi-pass membrane protein</topology>
    </subcellularLocation>
</comment>
<feature type="domain" description="Major facilitator superfamily (MFS) profile" evidence="8">
    <location>
        <begin position="1"/>
        <end position="99"/>
    </location>
</feature>
<dbReference type="Pfam" id="PF07690">
    <property type="entry name" value="MFS_1"/>
    <property type="match status" value="1"/>
</dbReference>
<evidence type="ECO:0000313" key="10">
    <source>
        <dbReference type="Proteomes" id="UP000249422"/>
    </source>
</evidence>
<evidence type="ECO:0000256" key="6">
    <source>
        <dbReference type="ARBA" id="ARBA00023136"/>
    </source>
</evidence>
<dbReference type="InterPro" id="IPR011701">
    <property type="entry name" value="MFS"/>
</dbReference>